<organism evidence="5 6">
    <name type="scientific">Alloprevotella tannerae</name>
    <dbReference type="NCBI Taxonomy" id="76122"/>
    <lineage>
        <taxon>Bacteria</taxon>
        <taxon>Pseudomonadati</taxon>
        <taxon>Bacteroidota</taxon>
        <taxon>Bacteroidia</taxon>
        <taxon>Bacteroidales</taxon>
        <taxon>Prevotellaceae</taxon>
        <taxon>Alloprevotella</taxon>
    </lineage>
</organism>
<comment type="caution">
    <text evidence="5">The sequence shown here is derived from an EMBL/GenBank/DDBJ whole genome shotgun (WGS) entry which is preliminary data.</text>
</comment>
<evidence type="ECO:0000259" key="4">
    <source>
        <dbReference type="Pfam" id="PF04389"/>
    </source>
</evidence>
<keyword evidence="2" id="KW-0012">Acyltransferase</keyword>
<dbReference type="PANTHER" id="PTHR12283">
    <property type="entry name" value="GLUTAMINYL-PEPTIDE CYCLOTRANSFERASE"/>
    <property type="match status" value="1"/>
</dbReference>
<protein>
    <submittedName>
        <fullName evidence="5">M28 family peptidase</fullName>
    </submittedName>
</protein>
<dbReference type="SUPFAM" id="SSF53187">
    <property type="entry name" value="Zn-dependent exopeptidases"/>
    <property type="match status" value="1"/>
</dbReference>
<reference evidence="5" key="1">
    <citation type="submission" date="2020-04" db="EMBL/GenBank/DDBJ databases">
        <title>Deep metagenomics examines the oral microbiome during advanced dental caries in children, revealing novel taxa and co-occurrences with host molecules.</title>
        <authorList>
            <person name="Baker J.L."/>
            <person name="Morton J.T."/>
            <person name="Dinis M."/>
            <person name="Alvarez R."/>
            <person name="Tran N.C."/>
            <person name="Knight R."/>
            <person name="Edlund A."/>
        </authorList>
    </citation>
    <scope>NUCLEOTIDE SEQUENCE</scope>
    <source>
        <strain evidence="5">JCVI_34_bin.1</strain>
    </source>
</reference>
<gene>
    <name evidence="5" type="ORF">HXK21_00055</name>
</gene>
<evidence type="ECO:0000256" key="3">
    <source>
        <dbReference type="SAM" id="SignalP"/>
    </source>
</evidence>
<dbReference type="Gene3D" id="3.40.630.10">
    <property type="entry name" value="Zn peptidases"/>
    <property type="match status" value="1"/>
</dbReference>
<accession>A0A929RXB6</accession>
<sequence length="329" mass="36262">MKHTATLLATLFAALLLSACKSGKSADQSTPAADLSAVRFNADSAFAFVKAQCDFGARVPNSPAHDRCAAYIVAQFKRYGLQVQEQKTTLKGWDDKQLKCNNIIASYRPELKDRIVLCSHWDSRPWADADPDSSKHHEPVMAANDGASGVAVLLEIARQIKEINPSYGIDFVCFDTEDYGAPYWGTQSPDQQDWCLGSHYWASNLPKGYKPRCGILLDMVGGSDARFPFEYFSMKYAQDVVARVWAAAASVGADNLFVQDDGTMVEDDHIPMNQIAGIPTIDIITNTGTGFSETWHTTRDTPENISVDVLRGVGQTLIQFLHEENSRAK</sequence>
<evidence type="ECO:0000313" key="5">
    <source>
        <dbReference type="EMBL" id="MBF0969424.1"/>
    </source>
</evidence>
<dbReference type="GO" id="GO:0016603">
    <property type="term" value="F:glutaminyl-peptide cyclotransferase activity"/>
    <property type="evidence" value="ECO:0007669"/>
    <property type="project" value="TreeGrafter"/>
</dbReference>
<dbReference type="Pfam" id="PF04389">
    <property type="entry name" value="Peptidase_M28"/>
    <property type="match status" value="1"/>
</dbReference>
<keyword evidence="1" id="KW-0808">Transferase</keyword>
<evidence type="ECO:0000256" key="1">
    <source>
        <dbReference type="ARBA" id="ARBA00022679"/>
    </source>
</evidence>
<proteinExistence type="predicted"/>
<feature type="chain" id="PRO_5037119834" evidence="3">
    <location>
        <begin position="27"/>
        <end position="329"/>
    </location>
</feature>
<dbReference type="PANTHER" id="PTHR12283:SF6">
    <property type="entry name" value="GLUTAMINYL-PEPTIDE CYCLOTRANSFERASE-RELATED"/>
    <property type="match status" value="1"/>
</dbReference>
<dbReference type="EMBL" id="JABZGR010000001">
    <property type="protein sequence ID" value="MBF0969424.1"/>
    <property type="molecule type" value="Genomic_DNA"/>
</dbReference>
<evidence type="ECO:0000313" key="6">
    <source>
        <dbReference type="Proteomes" id="UP000704068"/>
    </source>
</evidence>
<dbReference type="AlphaFoldDB" id="A0A929RXB6"/>
<keyword evidence="3" id="KW-0732">Signal</keyword>
<feature type="signal peptide" evidence="3">
    <location>
        <begin position="1"/>
        <end position="26"/>
    </location>
</feature>
<dbReference type="InterPro" id="IPR040234">
    <property type="entry name" value="QC/QCL"/>
</dbReference>
<dbReference type="GO" id="GO:0008270">
    <property type="term" value="F:zinc ion binding"/>
    <property type="evidence" value="ECO:0007669"/>
    <property type="project" value="TreeGrafter"/>
</dbReference>
<name>A0A929RXB6_9BACT</name>
<dbReference type="PROSITE" id="PS51257">
    <property type="entry name" value="PROKAR_LIPOPROTEIN"/>
    <property type="match status" value="1"/>
</dbReference>
<dbReference type="Proteomes" id="UP000704068">
    <property type="component" value="Unassembled WGS sequence"/>
</dbReference>
<dbReference type="InterPro" id="IPR007484">
    <property type="entry name" value="Peptidase_M28"/>
</dbReference>
<evidence type="ECO:0000256" key="2">
    <source>
        <dbReference type="ARBA" id="ARBA00023315"/>
    </source>
</evidence>
<feature type="domain" description="Peptidase M28" evidence="4">
    <location>
        <begin position="102"/>
        <end position="320"/>
    </location>
</feature>